<protein>
    <submittedName>
        <fullName evidence="1">RCG35103</fullName>
    </submittedName>
</protein>
<organism evidence="1 2">
    <name type="scientific">Rattus norvegicus</name>
    <name type="common">Rat</name>
    <dbReference type="NCBI Taxonomy" id="10116"/>
    <lineage>
        <taxon>Eukaryota</taxon>
        <taxon>Metazoa</taxon>
        <taxon>Chordata</taxon>
        <taxon>Craniata</taxon>
        <taxon>Vertebrata</taxon>
        <taxon>Euteleostomi</taxon>
        <taxon>Mammalia</taxon>
        <taxon>Eutheria</taxon>
        <taxon>Euarchontoglires</taxon>
        <taxon>Glires</taxon>
        <taxon>Rodentia</taxon>
        <taxon>Myomorpha</taxon>
        <taxon>Muroidea</taxon>
        <taxon>Muridae</taxon>
        <taxon>Murinae</taxon>
        <taxon>Rattus</taxon>
    </lineage>
</organism>
<proteinExistence type="predicted"/>
<sequence length="94" mass="10388">MRCSQLALDYSPCVISQDYRPCVISQDFLLHSIWFTQMAAGPEKLTQSQESQEGVAPMPANSCSLLEVGVIWTEATTSASNTQGLHLHTNYPQQ</sequence>
<name>A6HL96_RAT</name>
<dbReference type="EMBL" id="CH473948">
    <property type="protein sequence ID" value="EDM06801.1"/>
    <property type="molecule type" value="Genomic_DNA"/>
</dbReference>
<evidence type="ECO:0000313" key="1">
    <source>
        <dbReference type="EMBL" id="EDM06801.1"/>
    </source>
</evidence>
<accession>A6HL96</accession>
<dbReference type="AlphaFoldDB" id="A6HL96"/>
<dbReference type="Proteomes" id="UP000234681">
    <property type="component" value="Chromosome 10"/>
</dbReference>
<gene>
    <name evidence="1" type="ORF">rCG_35103</name>
</gene>
<evidence type="ECO:0000313" key="2">
    <source>
        <dbReference type="Proteomes" id="UP000234681"/>
    </source>
</evidence>
<reference evidence="1 2" key="1">
    <citation type="submission" date="2005-07" db="EMBL/GenBank/DDBJ databases">
        <authorList>
            <person name="Mural R.J."/>
            <person name="Li P.W."/>
            <person name="Adams M.D."/>
            <person name="Amanatides P.G."/>
            <person name="Baden-Tillson H."/>
            <person name="Barnstead M."/>
            <person name="Chin S.H."/>
            <person name="Dew I."/>
            <person name="Evans C.A."/>
            <person name="Ferriera S."/>
            <person name="Flanigan M."/>
            <person name="Fosler C."/>
            <person name="Glodek A."/>
            <person name="Gu Z."/>
            <person name="Holt R.A."/>
            <person name="Jennings D."/>
            <person name="Kraft C.L."/>
            <person name="Lu F."/>
            <person name="Nguyen T."/>
            <person name="Nusskern D.R."/>
            <person name="Pfannkoch C.M."/>
            <person name="Sitter C."/>
            <person name="Sutton G.G."/>
            <person name="Venter J.C."/>
            <person name="Wang Z."/>
            <person name="Woodage T."/>
            <person name="Zheng X.H."/>
            <person name="Zhong F."/>
        </authorList>
    </citation>
    <scope>NUCLEOTIDE SEQUENCE [LARGE SCALE GENOMIC DNA]</scope>
    <source>
        <strain>BN</strain>
        <strain evidence="2">Sprague-Dawley</strain>
    </source>
</reference>